<evidence type="ECO:0000256" key="1">
    <source>
        <dbReference type="ARBA" id="ARBA00001962"/>
    </source>
</evidence>
<feature type="domain" description="Alcohol dehydrogenase iron-type/glycerol dehydrogenase GldA" evidence="5">
    <location>
        <begin position="35"/>
        <end position="202"/>
    </location>
</feature>
<dbReference type="CDD" id="cd08551">
    <property type="entry name" value="Fe-ADH"/>
    <property type="match status" value="1"/>
</dbReference>
<dbReference type="InterPro" id="IPR018211">
    <property type="entry name" value="ADH_Fe_CS"/>
</dbReference>
<dbReference type="PANTHER" id="PTHR11496:SF102">
    <property type="entry name" value="ALCOHOL DEHYDROGENASE 4"/>
    <property type="match status" value="1"/>
</dbReference>
<proteinExistence type="inferred from homology"/>
<sequence>MVGCGLQYPNHLKSIILRRRTAVLTIQPFDFQSRTRFVFGGGSIERVGELAAELRSACVLVVSDRGIMEAGHDAAAIKSLQDAGLRVESFHDFAENPTSAMVDAGVRKAAEVKPDLLVGLGGGSSMDCCKGINFVYSCGGRIHDYHGVGKATCDLLPMIAIPTTSGTGSEAQSFALISDAETHVKMPCGDPRAACRIAILDPQLTLTQPHQVTALTGIDALSHAIETQVTLRRNAISTTYSRRAFGLLANSFSRVLSEPNDLDARSEMQLGACFAGMAIENSMLGAAHATANPLTARYNITHGQAVGLMLPAVVRLNGSILNQEGHGAWYSDLVNDLDQNSSTTRVSHSDAPQHLAAMIETWLDQAGLAQSLDQLQIPRSDIESLSQDAMTQWTGTFNPVPLDVDRCRGLYESVAKD</sequence>
<dbReference type="SUPFAM" id="SSF56796">
    <property type="entry name" value="Dehydroquinate synthase-like"/>
    <property type="match status" value="1"/>
</dbReference>
<dbReference type="GO" id="GO:0050093">
    <property type="term" value="F:methanol dehydrogenase (NAD+) activity"/>
    <property type="evidence" value="ECO:0007669"/>
    <property type="project" value="UniProtKB-EC"/>
</dbReference>
<evidence type="ECO:0000256" key="2">
    <source>
        <dbReference type="ARBA" id="ARBA00007358"/>
    </source>
</evidence>
<accession>A0A5B1CFW8</accession>
<dbReference type="GO" id="GO:0046872">
    <property type="term" value="F:metal ion binding"/>
    <property type="evidence" value="ECO:0007669"/>
    <property type="project" value="InterPro"/>
</dbReference>
<name>A0A5B1CFW8_9BACT</name>
<comment type="similarity">
    <text evidence="2">Belongs to the iron-containing alcohol dehydrogenase family.</text>
</comment>
<evidence type="ECO:0000313" key="8">
    <source>
        <dbReference type="Proteomes" id="UP000322699"/>
    </source>
</evidence>
<comment type="caution">
    <text evidence="7">The sequence shown here is derived from an EMBL/GenBank/DDBJ whole genome shotgun (WGS) entry which is preliminary data.</text>
</comment>
<keyword evidence="8" id="KW-1185">Reference proteome</keyword>
<dbReference type="AlphaFoldDB" id="A0A5B1CFW8"/>
<keyword evidence="3 7" id="KW-0560">Oxidoreductase</keyword>
<dbReference type="EC" id="1.1.1.244" evidence="7"/>
<dbReference type="InterPro" id="IPR001670">
    <property type="entry name" value="ADH_Fe/GldA"/>
</dbReference>
<feature type="domain" description="Fe-containing alcohol dehydrogenase-like C-terminal" evidence="6">
    <location>
        <begin position="213"/>
        <end position="413"/>
    </location>
</feature>
<protein>
    <submittedName>
        <fullName evidence="7">NAD-dependent methanol dehydrogenase</fullName>
        <ecNumber evidence="7">1.1.1.244</ecNumber>
    </submittedName>
</protein>
<comment type="cofactor">
    <cofactor evidence="1">
        <name>Fe cation</name>
        <dbReference type="ChEBI" id="CHEBI:24875"/>
    </cofactor>
</comment>
<dbReference type="Pfam" id="PF25137">
    <property type="entry name" value="ADH_Fe_C"/>
    <property type="match status" value="1"/>
</dbReference>
<dbReference type="EMBL" id="VRLW01000001">
    <property type="protein sequence ID" value="KAA1259436.1"/>
    <property type="molecule type" value="Genomic_DNA"/>
</dbReference>
<evidence type="ECO:0000259" key="6">
    <source>
        <dbReference type="Pfam" id="PF25137"/>
    </source>
</evidence>
<evidence type="ECO:0000259" key="5">
    <source>
        <dbReference type="Pfam" id="PF00465"/>
    </source>
</evidence>
<dbReference type="Proteomes" id="UP000322699">
    <property type="component" value="Unassembled WGS sequence"/>
</dbReference>
<evidence type="ECO:0000313" key="7">
    <source>
        <dbReference type="EMBL" id="KAA1259436.1"/>
    </source>
</evidence>
<reference evidence="7 8" key="1">
    <citation type="submission" date="2019-08" db="EMBL/GenBank/DDBJ databases">
        <title>Deep-cultivation of Planctomycetes and their phenomic and genomic characterization uncovers novel biology.</title>
        <authorList>
            <person name="Wiegand S."/>
            <person name="Jogler M."/>
            <person name="Boedeker C."/>
            <person name="Pinto D."/>
            <person name="Vollmers J."/>
            <person name="Rivas-Marin E."/>
            <person name="Kohn T."/>
            <person name="Peeters S.H."/>
            <person name="Heuer A."/>
            <person name="Rast P."/>
            <person name="Oberbeckmann S."/>
            <person name="Bunk B."/>
            <person name="Jeske O."/>
            <person name="Meyerdierks A."/>
            <person name="Storesund J.E."/>
            <person name="Kallscheuer N."/>
            <person name="Luecker S."/>
            <person name="Lage O.M."/>
            <person name="Pohl T."/>
            <person name="Merkel B.J."/>
            <person name="Hornburger P."/>
            <person name="Mueller R.-W."/>
            <person name="Bruemmer F."/>
            <person name="Labrenz M."/>
            <person name="Spormann A.M."/>
            <person name="Op Den Camp H."/>
            <person name="Overmann J."/>
            <person name="Amann R."/>
            <person name="Jetten M.S.M."/>
            <person name="Mascher T."/>
            <person name="Medema M.H."/>
            <person name="Devos D.P."/>
            <person name="Kaster A.-K."/>
            <person name="Ovreas L."/>
            <person name="Rohde M."/>
            <person name="Galperin M.Y."/>
            <person name="Jogler C."/>
        </authorList>
    </citation>
    <scope>NUCLEOTIDE SEQUENCE [LARGE SCALE GENOMIC DNA]</scope>
    <source>
        <strain evidence="7 8">LF1</strain>
    </source>
</reference>
<dbReference type="FunFam" id="3.40.50.1970:FF:000003">
    <property type="entry name" value="Alcohol dehydrogenase, iron-containing"/>
    <property type="match status" value="1"/>
</dbReference>
<organism evidence="7 8">
    <name type="scientific">Rubripirellula obstinata</name>
    <dbReference type="NCBI Taxonomy" id="406547"/>
    <lineage>
        <taxon>Bacteria</taxon>
        <taxon>Pseudomonadati</taxon>
        <taxon>Planctomycetota</taxon>
        <taxon>Planctomycetia</taxon>
        <taxon>Pirellulales</taxon>
        <taxon>Pirellulaceae</taxon>
        <taxon>Rubripirellula</taxon>
    </lineage>
</organism>
<keyword evidence="4" id="KW-0520">NAD</keyword>
<dbReference type="InterPro" id="IPR056798">
    <property type="entry name" value="ADH_Fe_C"/>
</dbReference>
<gene>
    <name evidence="7" type="primary">mdh_1</name>
    <name evidence="7" type="ORF">LF1_19680</name>
</gene>
<dbReference type="Pfam" id="PF00465">
    <property type="entry name" value="Fe-ADH"/>
    <property type="match status" value="1"/>
</dbReference>
<evidence type="ECO:0000256" key="4">
    <source>
        <dbReference type="ARBA" id="ARBA00023027"/>
    </source>
</evidence>
<dbReference type="InterPro" id="IPR039697">
    <property type="entry name" value="Alcohol_dehydrogenase_Fe"/>
</dbReference>
<dbReference type="Gene3D" id="3.40.50.1970">
    <property type="match status" value="1"/>
</dbReference>
<dbReference type="PROSITE" id="PS00913">
    <property type="entry name" value="ADH_IRON_1"/>
    <property type="match status" value="1"/>
</dbReference>
<dbReference type="PANTHER" id="PTHR11496">
    <property type="entry name" value="ALCOHOL DEHYDROGENASE"/>
    <property type="match status" value="1"/>
</dbReference>
<dbReference type="Gene3D" id="1.20.1090.10">
    <property type="entry name" value="Dehydroquinate synthase-like - alpha domain"/>
    <property type="match status" value="1"/>
</dbReference>
<evidence type="ECO:0000256" key="3">
    <source>
        <dbReference type="ARBA" id="ARBA00023002"/>
    </source>
</evidence>